<accession>A0A2U2BAD4</accession>
<dbReference type="OrthoDB" id="7365718at2"/>
<feature type="region of interest" description="Disordered" evidence="1">
    <location>
        <begin position="114"/>
        <end position="168"/>
    </location>
</feature>
<keyword evidence="3" id="KW-1185">Reference proteome</keyword>
<evidence type="ECO:0000256" key="1">
    <source>
        <dbReference type="SAM" id="MobiDB-lite"/>
    </source>
</evidence>
<evidence type="ECO:0000313" key="3">
    <source>
        <dbReference type="Proteomes" id="UP000244956"/>
    </source>
</evidence>
<reference evidence="2 3" key="1">
    <citation type="submission" date="2018-05" db="EMBL/GenBank/DDBJ databases">
        <title>Marinilabilia rubrum sp. nov., isolated from saltern sediment.</title>
        <authorList>
            <person name="Zhang R."/>
        </authorList>
    </citation>
    <scope>NUCLEOTIDE SEQUENCE [LARGE SCALE GENOMIC DNA]</scope>
    <source>
        <strain evidence="2 3">WTE16</strain>
    </source>
</reference>
<organism evidence="2 3">
    <name type="scientific">Marinilabilia rubra</name>
    <dbReference type="NCBI Taxonomy" id="2162893"/>
    <lineage>
        <taxon>Bacteria</taxon>
        <taxon>Pseudomonadati</taxon>
        <taxon>Bacteroidota</taxon>
        <taxon>Bacteroidia</taxon>
        <taxon>Marinilabiliales</taxon>
        <taxon>Marinilabiliaceae</taxon>
        <taxon>Marinilabilia</taxon>
    </lineage>
</organism>
<dbReference type="Proteomes" id="UP000244956">
    <property type="component" value="Unassembled WGS sequence"/>
</dbReference>
<dbReference type="AlphaFoldDB" id="A0A2U2BAD4"/>
<dbReference type="RefSeq" id="WP_109263652.1">
    <property type="nucleotide sequence ID" value="NZ_QEWP01000004.1"/>
</dbReference>
<dbReference type="EMBL" id="QEWP01000004">
    <property type="protein sequence ID" value="PWE00029.1"/>
    <property type="molecule type" value="Genomic_DNA"/>
</dbReference>
<evidence type="ECO:0000313" key="2">
    <source>
        <dbReference type="EMBL" id="PWE00029.1"/>
    </source>
</evidence>
<sequence>MNNQAMEGWIKLHRKFMEHWLYNGNDPFTKREAWIHLLLTVNHKDMDVPIGDTIFTCKRGQSIRSLNTYAKDFNWTKSKVNRFFKQLEKRNMIETEGLPKTTRITICNYDSYQGQRNAHETQEDKNRNARETLVKPNKNEKNDLEIKKEEIDSNSENKNSNDPYYVEI</sequence>
<feature type="compositionally biased region" description="Basic and acidic residues" evidence="1">
    <location>
        <begin position="117"/>
        <end position="151"/>
    </location>
</feature>
<proteinExistence type="predicted"/>
<gene>
    <name evidence="2" type="ORF">DDZ16_06600</name>
</gene>
<comment type="caution">
    <text evidence="2">The sequence shown here is derived from an EMBL/GenBank/DDBJ whole genome shotgun (WGS) entry which is preliminary data.</text>
</comment>
<name>A0A2U2BAD4_9BACT</name>
<protein>
    <submittedName>
        <fullName evidence="2">Uncharacterized protein</fullName>
    </submittedName>
</protein>